<keyword evidence="2" id="KW-1185">Reference proteome</keyword>
<organism evidence="1 2">
    <name type="scientific">Sphaerobolus stellatus (strain SS14)</name>
    <dbReference type="NCBI Taxonomy" id="990650"/>
    <lineage>
        <taxon>Eukaryota</taxon>
        <taxon>Fungi</taxon>
        <taxon>Dikarya</taxon>
        <taxon>Basidiomycota</taxon>
        <taxon>Agaricomycotina</taxon>
        <taxon>Agaricomycetes</taxon>
        <taxon>Phallomycetidae</taxon>
        <taxon>Geastrales</taxon>
        <taxon>Sphaerobolaceae</taxon>
        <taxon>Sphaerobolus</taxon>
    </lineage>
</organism>
<evidence type="ECO:0000313" key="1">
    <source>
        <dbReference type="EMBL" id="KIJ26597.1"/>
    </source>
</evidence>
<dbReference type="Proteomes" id="UP000054279">
    <property type="component" value="Unassembled WGS sequence"/>
</dbReference>
<dbReference type="HOGENOM" id="CLU_3015707_0_0_1"/>
<sequence>MSRVLHTASSFDRTLATMGLQSVAGVTHRKLLGQNYCKPRWRGWENSPVCARGVHS</sequence>
<proteinExistence type="predicted"/>
<reference evidence="1 2" key="1">
    <citation type="submission" date="2014-06" db="EMBL/GenBank/DDBJ databases">
        <title>Evolutionary Origins and Diversification of the Mycorrhizal Mutualists.</title>
        <authorList>
            <consortium name="DOE Joint Genome Institute"/>
            <consortium name="Mycorrhizal Genomics Consortium"/>
            <person name="Kohler A."/>
            <person name="Kuo A."/>
            <person name="Nagy L.G."/>
            <person name="Floudas D."/>
            <person name="Copeland A."/>
            <person name="Barry K.W."/>
            <person name="Cichocki N."/>
            <person name="Veneault-Fourrey C."/>
            <person name="LaButti K."/>
            <person name="Lindquist E.A."/>
            <person name="Lipzen A."/>
            <person name="Lundell T."/>
            <person name="Morin E."/>
            <person name="Murat C."/>
            <person name="Riley R."/>
            <person name="Ohm R."/>
            <person name="Sun H."/>
            <person name="Tunlid A."/>
            <person name="Henrissat B."/>
            <person name="Grigoriev I.V."/>
            <person name="Hibbett D.S."/>
            <person name="Martin F."/>
        </authorList>
    </citation>
    <scope>NUCLEOTIDE SEQUENCE [LARGE SCALE GENOMIC DNA]</scope>
    <source>
        <strain evidence="1 2">SS14</strain>
    </source>
</reference>
<protein>
    <submittedName>
        <fullName evidence="1">Uncharacterized protein</fullName>
    </submittedName>
</protein>
<dbReference type="AlphaFoldDB" id="A0A0C9UBV8"/>
<gene>
    <name evidence="1" type="ORF">M422DRAFT_272292</name>
</gene>
<accession>A0A0C9UBV8</accession>
<dbReference type="EMBL" id="KN837363">
    <property type="protein sequence ID" value="KIJ26597.1"/>
    <property type="molecule type" value="Genomic_DNA"/>
</dbReference>
<name>A0A0C9UBV8_SPHS4</name>
<evidence type="ECO:0000313" key="2">
    <source>
        <dbReference type="Proteomes" id="UP000054279"/>
    </source>
</evidence>